<dbReference type="GO" id="GO:0004129">
    <property type="term" value="F:cytochrome-c oxidase activity"/>
    <property type="evidence" value="ECO:0007669"/>
    <property type="project" value="InterPro"/>
</dbReference>
<dbReference type="Gene3D" id="1.20.120.80">
    <property type="entry name" value="Cytochrome c oxidase, subunit III, four-helix bundle"/>
    <property type="match status" value="1"/>
</dbReference>
<keyword evidence="5" id="KW-1278">Translocase</keyword>
<reference evidence="11" key="2">
    <citation type="journal article" date="2020" name="Genomics">
        <title>Contribution to the mitogenome diversity in Delphacinae: Phylogenetic and ecological implications.</title>
        <authorList>
            <person name="Huang Y.-X."/>
            <person name="Ren F.-J."/>
            <person name="Bartlett C.R."/>
            <person name="Wei Y.-S."/>
            <person name="Qin D.-Z."/>
        </authorList>
    </citation>
    <scope>NUCLEOTIDE SEQUENCE</scope>
</reference>
<accession>A0A7S4YYU2</accession>
<gene>
    <name evidence="11" type="primary">COIII</name>
</gene>
<evidence type="ECO:0000256" key="5">
    <source>
        <dbReference type="ARBA" id="ARBA00022967"/>
    </source>
</evidence>
<dbReference type="GO" id="GO:0006123">
    <property type="term" value="P:mitochondrial electron transport, cytochrome c to oxygen"/>
    <property type="evidence" value="ECO:0007669"/>
    <property type="project" value="TreeGrafter"/>
</dbReference>
<dbReference type="SUPFAM" id="SSF81452">
    <property type="entry name" value="Cytochrome c oxidase subunit III-like"/>
    <property type="match status" value="1"/>
</dbReference>
<dbReference type="PROSITE" id="PS50253">
    <property type="entry name" value="COX3"/>
    <property type="match status" value="1"/>
</dbReference>
<evidence type="ECO:0000256" key="3">
    <source>
        <dbReference type="ARBA" id="ARBA00015944"/>
    </source>
</evidence>
<feature type="transmembrane region" description="Helical" evidence="9">
    <location>
        <begin position="159"/>
        <end position="178"/>
    </location>
</feature>
<keyword evidence="4 8" id="KW-0812">Transmembrane</keyword>
<dbReference type="Pfam" id="PF00510">
    <property type="entry name" value="COX3"/>
    <property type="match status" value="1"/>
</dbReference>
<feature type="domain" description="Heme-copper oxidase subunit III family profile" evidence="10">
    <location>
        <begin position="3"/>
        <end position="260"/>
    </location>
</feature>
<feature type="transmembrane region" description="Helical" evidence="9">
    <location>
        <begin position="128"/>
        <end position="147"/>
    </location>
</feature>
<feature type="transmembrane region" description="Helical" evidence="9">
    <location>
        <begin position="239"/>
        <end position="258"/>
    </location>
</feature>
<evidence type="ECO:0000256" key="4">
    <source>
        <dbReference type="ARBA" id="ARBA00022692"/>
    </source>
</evidence>
<comment type="function">
    <text evidence="8">Component of the cytochrome c oxidase, the last enzyme in the mitochondrial electron transport chain which drives oxidative phosphorylation. The respiratory chain contains 3 multisubunit complexes succinate dehydrogenase (complex II, CII), ubiquinol-cytochrome c oxidoreductase (cytochrome b-c1 complex, complex III, CIII) and cytochrome c oxidase (complex IV, CIV), that cooperate to transfer electrons derived from NADH and succinate to molecular oxygen, creating an electrochemical gradient over the inner membrane that drives transmembrane transport and the ATP synthase. Cytochrome c oxidase is the component of the respiratory chain that catalyzes the reduction of oxygen to water. Electrons originating from reduced cytochrome c in the intermembrane space (IMS) are transferred via the dinuclear copper A center (CU(A)) of subunit 2 and heme A of subunit 1 to the active site in subunit 1, a binuclear center (BNC) formed by heme A3 and copper B (CU(B)). The BNC reduces molecular oxygen to 2 water molecules using 4 electrons from cytochrome c in the IMS and 4 protons from the mitochondrial matrix.</text>
</comment>
<evidence type="ECO:0000256" key="2">
    <source>
        <dbReference type="ARBA" id="ARBA00010581"/>
    </source>
</evidence>
<dbReference type="InterPro" id="IPR000298">
    <property type="entry name" value="Cyt_c_oxidase-like_su3"/>
</dbReference>
<feature type="transmembrane region" description="Helical" evidence="9">
    <location>
        <begin position="15"/>
        <end position="34"/>
    </location>
</feature>
<reference evidence="11" key="1">
    <citation type="submission" date="2018-05" db="EMBL/GenBank/DDBJ databases">
        <authorList>
            <person name="Huang Y."/>
            <person name="Qin D."/>
        </authorList>
    </citation>
    <scope>NUCLEOTIDE SEQUENCE</scope>
</reference>
<dbReference type="PANTHER" id="PTHR11403:SF7">
    <property type="entry name" value="CYTOCHROME C OXIDASE SUBUNIT 3"/>
    <property type="match status" value="1"/>
</dbReference>
<dbReference type="AlphaFoldDB" id="A0A7S4YYU2"/>
<proteinExistence type="inferred from homology"/>
<geneLocation type="mitochondrion" evidence="11"/>
<keyword evidence="7 9" id="KW-0472">Membrane</keyword>
<dbReference type="InterPro" id="IPR024791">
    <property type="entry name" value="Cyt_c/ubiquinol_Oxase_su3"/>
</dbReference>
<dbReference type="InterPro" id="IPR013833">
    <property type="entry name" value="Cyt_c_oxidase_su3_a-hlx"/>
</dbReference>
<comment type="similarity">
    <text evidence="2 8">Belongs to the cytochrome c oxidase subunit 3 family.</text>
</comment>
<dbReference type="InterPro" id="IPR035973">
    <property type="entry name" value="Cyt_c_oxidase_su3-like_sf"/>
</dbReference>
<sequence length="260" mass="30527">MKKNHPFHLVTKSPWPILSSFSLMTTLIALINLFNMKQMNFLLISMLTLNLNLYQWWRDVKRESSLSGDHTYIVKKMIKLGMILFIISEIMFFLSFFWSFFHSSLAPSFELGMKWPPKGIQPFNPMEIPLLNTIILVSSGASITWAHQSMLTTKFKQSVKSMTITILLGVYFSFLQWWEYLNSTFTITDSTFGSTFFLTTGFHGIHVIIGTIFIFTALESVVNFKSNLINHLSMELSAWYWHFVDVVWLFLYLIMYWWNK</sequence>
<dbReference type="GO" id="GO:0005739">
    <property type="term" value="C:mitochondrion"/>
    <property type="evidence" value="ECO:0007669"/>
    <property type="project" value="TreeGrafter"/>
</dbReference>
<name>A0A7S4YYU2_9HEMI</name>
<dbReference type="Gene3D" id="1.10.287.70">
    <property type="match status" value="1"/>
</dbReference>
<dbReference type="InterPro" id="IPR033945">
    <property type="entry name" value="Cyt_c_oxase_su3_dom"/>
</dbReference>
<dbReference type="GO" id="GO:0016020">
    <property type="term" value="C:membrane"/>
    <property type="evidence" value="ECO:0007669"/>
    <property type="project" value="UniProtKB-SubCell"/>
</dbReference>
<feature type="transmembrane region" description="Helical" evidence="9">
    <location>
        <begin position="78"/>
        <end position="101"/>
    </location>
</feature>
<evidence type="ECO:0000256" key="1">
    <source>
        <dbReference type="ARBA" id="ARBA00004141"/>
    </source>
</evidence>
<evidence type="ECO:0000259" key="10">
    <source>
        <dbReference type="PROSITE" id="PS50253"/>
    </source>
</evidence>
<keyword evidence="8 11" id="KW-0496">Mitochondrion</keyword>
<keyword evidence="6 9" id="KW-1133">Transmembrane helix</keyword>
<evidence type="ECO:0000256" key="8">
    <source>
        <dbReference type="RuleBase" id="RU003375"/>
    </source>
</evidence>
<evidence type="ECO:0000256" key="6">
    <source>
        <dbReference type="ARBA" id="ARBA00022989"/>
    </source>
</evidence>
<evidence type="ECO:0000313" key="11">
    <source>
        <dbReference type="EMBL" id="QBZ38035.1"/>
    </source>
</evidence>
<feature type="transmembrane region" description="Helical" evidence="9">
    <location>
        <begin position="198"/>
        <end position="218"/>
    </location>
</feature>
<evidence type="ECO:0000256" key="7">
    <source>
        <dbReference type="ARBA" id="ARBA00023136"/>
    </source>
</evidence>
<dbReference type="PANTHER" id="PTHR11403">
    <property type="entry name" value="CYTOCHROME C OXIDASE SUBUNIT III"/>
    <property type="match status" value="1"/>
</dbReference>
<organism evidence="11">
    <name type="scientific">Perkinsiella saccharicida</name>
    <dbReference type="NCBI Taxonomy" id="312347"/>
    <lineage>
        <taxon>Eukaryota</taxon>
        <taxon>Metazoa</taxon>
        <taxon>Ecdysozoa</taxon>
        <taxon>Arthropoda</taxon>
        <taxon>Hexapoda</taxon>
        <taxon>Insecta</taxon>
        <taxon>Pterygota</taxon>
        <taxon>Neoptera</taxon>
        <taxon>Paraneoptera</taxon>
        <taxon>Hemiptera</taxon>
        <taxon>Auchenorrhyncha</taxon>
        <taxon>Fulgoroidea</taxon>
        <taxon>Delphacidae</taxon>
        <taxon>Delphacinae</taxon>
        <taxon>Perkinsiella</taxon>
    </lineage>
</organism>
<evidence type="ECO:0000256" key="9">
    <source>
        <dbReference type="SAM" id="Phobius"/>
    </source>
</evidence>
<protein>
    <recommendedName>
        <fullName evidence="3 8">Cytochrome c oxidase subunit 3</fullName>
    </recommendedName>
</protein>
<comment type="subcellular location">
    <subcellularLocation>
        <location evidence="1">Membrane</location>
        <topology evidence="1">Multi-pass membrane protein</topology>
    </subcellularLocation>
</comment>
<dbReference type="EMBL" id="MH293466">
    <property type="protein sequence ID" value="QBZ38035.1"/>
    <property type="molecule type" value="Genomic_DNA"/>
</dbReference>
<dbReference type="CDD" id="cd01665">
    <property type="entry name" value="Cyt_c_Oxidase_III"/>
    <property type="match status" value="1"/>
</dbReference>